<organism evidence="1 2">
    <name type="scientific">Cryobacterium luteum</name>
    <dbReference type="NCBI Taxonomy" id="1424661"/>
    <lineage>
        <taxon>Bacteria</taxon>
        <taxon>Bacillati</taxon>
        <taxon>Actinomycetota</taxon>
        <taxon>Actinomycetes</taxon>
        <taxon>Micrococcales</taxon>
        <taxon>Microbacteriaceae</taxon>
        <taxon>Cryobacterium</taxon>
    </lineage>
</organism>
<protein>
    <submittedName>
        <fullName evidence="1">Uncharacterized protein</fullName>
    </submittedName>
</protein>
<reference evidence="1 2" key="1">
    <citation type="submission" date="2019-03" db="EMBL/GenBank/DDBJ databases">
        <title>Genomics of glacier-inhabiting Cryobacterium strains.</title>
        <authorList>
            <person name="Liu Q."/>
            <person name="Xin Y.-H."/>
        </authorList>
    </citation>
    <scope>NUCLEOTIDE SEQUENCE [LARGE SCALE GENOMIC DNA]</scope>
    <source>
        <strain evidence="1 2">Hh15</strain>
    </source>
</reference>
<dbReference type="Proteomes" id="UP000297654">
    <property type="component" value="Unassembled WGS sequence"/>
</dbReference>
<dbReference type="STRING" id="1424661.SAMN05216281_105192"/>
<keyword evidence="2" id="KW-1185">Reference proteome</keyword>
<evidence type="ECO:0000313" key="2">
    <source>
        <dbReference type="Proteomes" id="UP000297654"/>
    </source>
</evidence>
<proteinExistence type="predicted"/>
<dbReference type="EMBL" id="SOFF01000041">
    <property type="protein sequence ID" value="TFB85514.1"/>
    <property type="molecule type" value="Genomic_DNA"/>
</dbReference>
<dbReference type="SUPFAM" id="SSF53850">
    <property type="entry name" value="Periplasmic binding protein-like II"/>
    <property type="match status" value="1"/>
</dbReference>
<sequence length="99" mass="10192">MRQLVLVLELSDSAIGVVPFAFYADVVFLGFQQLSEFVGHPGVRILGVMPDDSAIDTIFAGAVATASADPARAAEVLTFLSSAAAAPTKTAHAFGVPSL</sequence>
<evidence type="ECO:0000313" key="1">
    <source>
        <dbReference type="EMBL" id="TFB85514.1"/>
    </source>
</evidence>
<name>A0A1H8F4U8_9MICO</name>
<accession>A0A1H8F4U8</accession>
<comment type="caution">
    <text evidence="1">The sequence shown here is derived from an EMBL/GenBank/DDBJ whole genome shotgun (WGS) entry which is preliminary data.</text>
</comment>
<gene>
    <name evidence="1" type="ORF">E3O10_15400</name>
</gene>
<dbReference type="AlphaFoldDB" id="A0A1H8F4U8"/>
<dbReference type="RefSeq" id="WP_134450439.1">
    <property type="nucleotide sequence ID" value="NZ_FOCN01000005.1"/>
</dbReference>
<dbReference type="OrthoDB" id="8216219at2"/>